<protein>
    <submittedName>
        <fullName evidence="1">Uncharacterized protein</fullName>
    </submittedName>
</protein>
<reference evidence="1" key="1">
    <citation type="submission" date="2022-11" db="EMBL/GenBank/DDBJ databases">
        <authorList>
            <person name="Hyden B.L."/>
            <person name="Feng K."/>
            <person name="Yates T."/>
            <person name="Jawdy S."/>
            <person name="Smart L.B."/>
            <person name="Muchero W."/>
        </authorList>
    </citation>
    <scope>NUCLEOTIDE SEQUENCE</scope>
    <source>
        <tissue evidence="1">Shoot tip</tissue>
    </source>
</reference>
<keyword evidence="2" id="KW-1185">Reference proteome</keyword>
<evidence type="ECO:0000313" key="1">
    <source>
        <dbReference type="EMBL" id="KAJ6699110.1"/>
    </source>
</evidence>
<gene>
    <name evidence="1" type="ORF">OIU79_012385</name>
</gene>
<dbReference type="EMBL" id="JAPFFK010000017">
    <property type="protein sequence ID" value="KAJ6699110.1"/>
    <property type="molecule type" value="Genomic_DNA"/>
</dbReference>
<proteinExistence type="predicted"/>
<sequence length="82" mass="9295">MGTGAGSECSLERGIVDVDGILLVRLMSIQRREDRSGRSDTQMNLLMELTMVLILLSVSWCCCSLKLREGLRFLFHPRRPVK</sequence>
<organism evidence="1 2">
    <name type="scientific">Salix purpurea</name>
    <name type="common">Purple osier willow</name>
    <dbReference type="NCBI Taxonomy" id="77065"/>
    <lineage>
        <taxon>Eukaryota</taxon>
        <taxon>Viridiplantae</taxon>
        <taxon>Streptophyta</taxon>
        <taxon>Embryophyta</taxon>
        <taxon>Tracheophyta</taxon>
        <taxon>Spermatophyta</taxon>
        <taxon>Magnoliopsida</taxon>
        <taxon>eudicotyledons</taxon>
        <taxon>Gunneridae</taxon>
        <taxon>Pentapetalae</taxon>
        <taxon>rosids</taxon>
        <taxon>fabids</taxon>
        <taxon>Malpighiales</taxon>
        <taxon>Salicaceae</taxon>
        <taxon>Saliceae</taxon>
        <taxon>Salix</taxon>
    </lineage>
</organism>
<comment type="caution">
    <text evidence="1">The sequence shown here is derived from an EMBL/GenBank/DDBJ whole genome shotgun (WGS) entry which is preliminary data.</text>
</comment>
<reference evidence="1" key="2">
    <citation type="journal article" date="2023" name="Int. J. Mol. Sci.">
        <title>De Novo Assembly and Annotation of 11 Diverse Shrub Willow (Salix) Genomes Reveals Novel Gene Organization in Sex-Linked Regions.</title>
        <authorList>
            <person name="Hyden B."/>
            <person name="Feng K."/>
            <person name="Yates T.B."/>
            <person name="Jawdy S."/>
            <person name="Cereghino C."/>
            <person name="Smart L.B."/>
            <person name="Muchero W."/>
        </authorList>
    </citation>
    <scope>NUCLEOTIDE SEQUENCE</scope>
    <source>
        <tissue evidence="1">Shoot tip</tissue>
    </source>
</reference>
<dbReference type="Proteomes" id="UP001151532">
    <property type="component" value="Chromosome 6"/>
</dbReference>
<accession>A0A9Q0T3G6</accession>
<evidence type="ECO:0000313" key="2">
    <source>
        <dbReference type="Proteomes" id="UP001151532"/>
    </source>
</evidence>
<dbReference type="AlphaFoldDB" id="A0A9Q0T3G6"/>
<name>A0A9Q0T3G6_SALPP</name>